<dbReference type="CDD" id="cd00086">
    <property type="entry name" value="homeodomain"/>
    <property type="match status" value="1"/>
</dbReference>
<protein>
    <submittedName>
        <fullName evidence="6">Homeobox domain-containing protein</fullName>
    </submittedName>
</protein>
<accession>A0A1I8JPW0</accession>
<keyword evidence="1 2" id="KW-0238">DNA-binding</keyword>
<evidence type="ECO:0000313" key="5">
    <source>
        <dbReference type="Proteomes" id="UP000095280"/>
    </source>
</evidence>
<dbReference type="Pfam" id="PF00046">
    <property type="entry name" value="Homeodomain"/>
    <property type="match status" value="1"/>
</dbReference>
<organism evidence="5 6">
    <name type="scientific">Macrostomum lignano</name>
    <dbReference type="NCBI Taxonomy" id="282301"/>
    <lineage>
        <taxon>Eukaryota</taxon>
        <taxon>Metazoa</taxon>
        <taxon>Spiralia</taxon>
        <taxon>Lophotrochozoa</taxon>
        <taxon>Platyhelminthes</taxon>
        <taxon>Rhabditophora</taxon>
        <taxon>Macrostomorpha</taxon>
        <taxon>Macrostomida</taxon>
        <taxon>Macrostomidae</taxon>
        <taxon>Macrostomum</taxon>
    </lineage>
</organism>
<dbReference type="GO" id="GO:1990837">
    <property type="term" value="F:sequence-specific double-stranded DNA binding"/>
    <property type="evidence" value="ECO:0007669"/>
    <property type="project" value="TreeGrafter"/>
</dbReference>
<keyword evidence="1 2" id="KW-0539">Nucleus</keyword>
<dbReference type="InterPro" id="IPR001356">
    <property type="entry name" value="HD"/>
</dbReference>
<dbReference type="InterPro" id="IPR009057">
    <property type="entry name" value="Homeodomain-like_sf"/>
</dbReference>
<feature type="region of interest" description="Disordered" evidence="3">
    <location>
        <begin position="59"/>
        <end position="100"/>
    </location>
</feature>
<evidence type="ECO:0000313" key="6">
    <source>
        <dbReference type="WBParaSite" id="snap_masked-unitig_30162-processed-gene-0.2-mRNA-1"/>
    </source>
</evidence>
<dbReference type="InterPro" id="IPR042191">
    <property type="entry name" value="GSH1/2"/>
</dbReference>
<evidence type="ECO:0000259" key="4">
    <source>
        <dbReference type="PROSITE" id="PS50071"/>
    </source>
</evidence>
<dbReference type="PANTHER" id="PTHR47421">
    <property type="entry name" value="GS HOMEOBOX 2"/>
    <property type="match status" value="1"/>
</dbReference>
<keyword evidence="1 2" id="KW-0371">Homeobox</keyword>
<feature type="compositionally biased region" description="Low complexity" evidence="3">
    <location>
        <begin position="88"/>
        <end position="100"/>
    </location>
</feature>
<dbReference type="Gene3D" id="1.10.10.60">
    <property type="entry name" value="Homeodomain-like"/>
    <property type="match status" value="1"/>
</dbReference>
<proteinExistence type="predicted"/>
<reference evidence="6" key="1">
    <citation type="submission" date="2016-11" db="UniProtKB">
        <authorList>
            <consortium name="WormBaseParasite"/>
        </authorList>
    </citation>
    <scope>IDENTIFICATION</scope>
</reference>
<dbReference type="WBParaSite" id="snap_masked-unitig_30162-processed-gene-0.2-mRNA-1">
    <property type="protein sequence ID" value="snap_masked-unitig_30162-processed-gene-0.2-mRNA-1"/>
    <property type="gene ID" value="snap_masked-unitig_30162-processed-gene-0.2"/>
</dbReference>
<dbReference type="Proteomes" id="UP000095280">
    <property type="component" value="Unplaced"/>
</dbReference>
<dbReference type="GO" id="GO:0000981">
    <property type="term" value="F:DNA-binding transcription factor activity, RNA polymerase II-specific"/>
    <property type="evidence" value="ECO:0007669"/>
    <property type="project" value="TreeGrafter"/>
</dbReference>
<evidence type="ECO:0000256" key="3">
    <source>
        <dbReference type="SAM" id="MobiDB-lite"/>
    </source>
</evidence>
<name>A0A1I8JPW0_9PLAT</name>
<comment type="subcellular location">
    <subcellularLocation>
        <location evidence="1 2">Nucleus</location>
    </subcellularLocation>
</comment>
<feature type="domain" description="Homeobox" evidence="4">
    <location>
        <begin position="1"/>
        <end position="41"/>
    </location>
</feature>
<dbReference type="AlphaFoldDB" id="A0A1I8JPW0"/>
<evidence type="ECO:0000256" key="2">
    <source>
        <dbReference type="RuleBase" id="RU000682"/>
    </source>
</evidence>
<keyword evidence="5" id="KW-1185">Reference proteome</keyword>
<sequence>MRTAFTSEQLLALEREFAANMYLSRLRRIEIARYLRLSEKQRGENLVFKTAEFAIRKRRQPRLAAAPEGPPHRQDSNPRPPVGAVLKASTTTTTATAAASETVELDVTKVEMDENFEDNRGRSERQTPGADLLESACDALLTNCGRLSRSSAQLPFSSSFINDIVLRKQVSLPRRPPDCRRRRSRCRWRCRLLLHPGRRLSVRTGRPPQAEADVELGRETGRELGIGLEYLSEIGGRQTVQLAVRQRSDGEAAATGGRTGRTVSGCTSGQLAKCVAGSEDGKQRLALVQHLETAAAMATGTREAPQHQVHVDAVSAGPVVLEKFLQRCAVARGIWWNRANSLTRIRCAWYLVLPLYSRWMMAATLPKMLAYIRLPIKHHEDAEHLLPIRLEKMKYSAVMYFERRLGPELEFAR</sequence>
<evidence type="ECO:0000256" key="1">
    <source>
        <dbReference type="PROSITE-ProRule" id="PRU00108"/>
    </source>
</evidence>
<dbReference type="GO" id="GO:0005634">
    <property type="term" value="C:nucleus"/>
    <property type="evidence" value="ECO:0007669"/>
    <property type="project" value="UniProtKB-SubCell"/>
</dbReference>
<dbReference type="PANTHER" id="PTHR47421:SF2">
    <property type="entry name" value="GS HOMEOBOX 1"/>
    <property type="match status" value="1"/>
</dbReference>
<dbReference type="PROSITE" id="PS50071">
    <property type="entry name" value="HOMEOBOX_2"/>
    <property type="match status" value="1"/>
</dbReference>
<dbReference type="SMART" id="SM00389">
    <property type="entry name" value="HOX"/>
    <property type="match status" value="1"/>
</dbReference>
<dbReference type="SUPFAM" id="SSF46689">
    <property type="entry name" value="Homeodomain-like"/>
    <property type="match status" value="1"/>
</dbReference>
<feature type="DNA-binding region" description="Homeobox" evidence="1">
    <location>
        <begin position="3"/>
        <end position="42"/>
    </location>
</feature>